<accession>A0A7Y2E851</accession>
<dbReference type="Proteomes" id="UP000547674">
    <property type="component" value="Unassembled WGS sequence"/>
</dbReference>
<comment type="cofactor">
    <cofactor evidence="1">
        <name>pyridoxal 5'-phosphate</name>
        <dbReference type="ChEBI" id="CHEBI:597326"/>
    </cofactor>
</comment>
<dbReference type="CDD" id="cd00610">
    <property type="entry name" value="OAT_like"/>
    <property type="match status" value="1"/>
</dbReference>
<dbReference type="PANTHER" id="PTHR43206:SF2">
    <property type="entry name" value="4-AMINOBUTYRATE AMINOTRANSFERASE GABT"/>
    <property type="match status" value="1"/>
</dbReference>
<dbReference type="InterPro" id="IPR015421">
    <property type="entry name" value="PyrdxlP-dep_Trfase_major"/>
</dbReference>
<dbReference type="Gene3D" id="3.40.640.10">
    <property type="entry name" value="Type I PLP-dependent aspartate aminotransferase-like (Major domain)"/>
    <property type="match status" value="1"/>
</dbReference>
<dbReference type="GO" id="GO:0017000">
    <property type="term" value="P:antibiotic biosynthetic process"/>
    <property type="evidence" value="ECO:0007669"/>
    <property type="project" value="InterPro"/>
</dbReference>
<dbReference type="InterPro" id="IPR005814">
    <property type="entry name" value="Aminotrans_3"/>
</dbReference>
<evidence type="ECO:0000256" key="3">
    <source>
        <dbReference type="ARBA" id="ARBA00013071"/>
    </source>
</evidence>
<keyword evidence="4 10" id="KW-0032">Aminotransferase</keyword>
<evidence type="ECO:0000256" key="5">
    <source>
        <dbReference type="ARBA" id="ARBA00022679"/>
    </source>
</evidence>
<gene>
    <name evidence="10" type="ORF">HKN21_05050</name>
</gene>
<protein>
    <recommendedName>
        <fullName evidence="8">L-lysine-epsilon aminotransferase</fullName>
        <ecNumber evidence="3">2.6.1.36</ecNumber>
    </recommendedName>
    <alternativeName>
        <fullName evidence="7">Lysine 6-aminotransferase</fullName>
    </alternativeName>
</protein>
<proteinExistence type="inferred from homology"/>
<evidence type="ECO:0000256" key="8">
    <source>
        <dbReference type="ARBA" id="ARBA00050040"/>
    </source>
</evidence>
<dbReference type="AlphaFoldDB" id="A0A7Y2E851"/>
<dbReference type="NCBIfam" id="TIGR03251">
    <property type="entry name" value="LAT_fam"/>
    <property type="match status" value="1"/>
</dbReference>
<dbReference type="InterPro" id="IPR015422">
    <property type="entry name" value="PyrdxlP-dep_Trfase_small"/>
</dbReference>
<dbReference type="SUPFAM" id="SSF53383">
    <property type="entry name" value="PLP-dependent transferases"/>
    <property type="match status" value="1"/>
</dbReference>
<evidence type="ECO:0000256" key="6">
    <source>
        <dbReference type="ARBA" id="ARBA00022898"/>
    </source>
</evidence>
<evidence type="ECO:0000256" key="7">
    <source>
        <dbReference type="ARBA" id="ARBA00030921"/>
    </source>
</evidence>
<dbReference type="EMBL" id="JABDJR010000189">
    <property type="protein sequence ID" value="NNF06107.1"/>
    <property type="molecule type" value="Genomic_DNA"/>
</dbReference>
<dbReference type="InterPro" id="IPR015424">
    <property type="entry name" value="PyrdxlP-dep_Trfase"/>
</dbReference>
<dbReference type="PANTHER" id="PTHR43206">
    <property type="entry name" value="AMINOTRANSFERASE"/>
    <property type="match status" value="1"/>
</dbReference>
<evidence type="ECO:0000256" key="1">
    <source>
        <dbReference type="ARBA" id="ARBA00001933"/>
    </source>
</evidence>
<dbReference type="PIRSF" id="PIRSF000521">
    <property type="entry name" value="Transaminase_4ab_Lys_Orn"/>
    <property type="match status" value="1"/>
</dbReference>
<reference evidence="10 11" key="1">
    <citation type="submission" date="2020-03" db="EMBL/GenBank/DDBJ databases">
        <title>Metabolic flexibility allows generalist bacteria to become dominant in a frequently disturbed ecosystem.</title>
        <authorList>
            <person name="Chen Y.-J."/>
            <person name="Leung P.M."/>
            <person name="Bay S.K."/>
            <person name="Hugenholtz P."/>
            <person name="Kessler A.J."/>
            <person name="Shelley G."/>
            <person name="Waite D.W."/>
            <person name="Cook P.L."/>
            <person name="Greening C."/>
        </authorList>
    </citation>
    <scope>NUCLEOTIDE SEQUENCE [LARGE SCALE GENOMIC DNA]</scope>
    <source>
        <strain evidence="10">SS_bin_28</strain>
    </source>
</reference>
<comment type="similarity">
    <text evidence="2 9">Belongs to the class-III pyridoxal-phosphate-dependent aminotransferase family.</text>
</comment>
<sequence>MSTDLHAALDPQDVFPTLKKSILVDGYSLVVDLKKSKGSTLVDAATGKSYLDFYTYFASLPLGHNHEAMFEPAFQKKLMRAAISNPANSDVYTVEYAEFVHSLQRVAQRDYLDHAFFVAGGGLAVENTLKAAFDWKTRKNLKAGVHAEYGMQVLHFKQAFHGRTGYTLSITNTSDPRKTMYFPKFDWPTIDNPKIVFPMEGENLELTKAWECAASRQIRSACEKHGPGIAALIIEPIQGEGGDNHFRNEFMRELRQLSDEFEFILIYDEVQTGVGLTGKFWAHEHFGPDARPDAISFGKKMQVCGMLAGPKFEEIDDHVFNVSSRINSTWGGNLVDMVRSQQILDTIESENLVENARLRGETLLNALQELEKRNDLVSQARGKGLMCAFDLPDGEMRDRVLESARNHGLLGLGCGDQSIRFRPALTITDAEITKGVDILEEAIQNLYG</sequence>
<dbReference type="GO" id="GO:0045484">
    <property type="term" value="F:L-lysine 6-transaminase activity"/>
    <property type="evidence" value="ECO:0007669"/>
    <property type="project" value="UniProtKB-EC"/>
</dbReference>
<organism evidence="10 11">
    <name type="scientific">Eiseniibacteriota bacterium</name>
    <dbReference type="NCBI Taxonomy" id="2212470"/>
    <lineage>
        <taxon>Bacteria</taxon>
        <taxon>Candidatus Eiseniibacteriota</taxon>
    </lineage>
</organism>
<name>A0A7Y2E851_UNCEI</name>
<evidence type="ECO:0000313" key="10">
    <source>
        <dbReference type="EMBL" id="NNF06107.1"/>
    </source>
</evidence>
<keyword evidence="6 9" id="KW-0663">Pyridoxal phosphate</keyword>
<keyword evidence="5 10" id="KW-0808">Transferase</keyword>
<dbReference type="Pfam" id="PF00202">
    <property type="entry name" value="Aminotran_3"/>
    <property type="match status" value="1"/>
</dbReference>
<dbReference type="GO" id="GO:0009450">
    <property type="term" value="P:gamma-aminobutyric acid catabolic process"/>
    <property type="evidence" value="ECO:0007669"/>
    <property type="project" value="TreeGrafter"/>
</dbReference>
<evidence type="ECO:0000256" key="4">
    <source>
        <dbReference type="ARBA" id="ARBA00022576"/>
    </source>
</evidence>
<dbReference type="EC" id="2.6.1.36" evidence="3"/>
<evidence type="ECO:0000313" key="11">
    <source>
        <dbReference type="Proteomes" id="UP000547674"/>
    </source>
</evidence>
<dbReference type="GO" id="GO:0030170">
    <property type="term" value="F:pyridoxal phosphate binding"/>
    <property type="evidence" value="ECO:0007669"/>
    <property type="project" value="InterPro"/>
</dbReference>
<evidence type="ECO:0000256" key="2">
    <source>
        <dbReference type="ARBA" id="ARBA00008954"/>
    </source>
</evidence>
<evidence type="ECO:0000256" key="9">
    <source>
        <dbReference type="RuleBase" id="RU003560"/>
    </source>
</evidence>
<dbReference type="InterPro" id="IPR017657">
    <property type="entry name" value="L-lysine_6-transaminase"/>
</dbReference>
<dbReference type="Gene3D" id="3.90.1150.10">
    <property type="entry name" value="Aspartate Aminotransferase, domain 1"/>
    <property type="match status" value="1"/>
</dbReference>
<comment type="caution">
    <text evidence="10">The sequence shown here is derived from an EMBL/GenBank/DDBJ whole genome shotgun (WGS) entry which is preliminary data.</text>
</comment>